<keyword evidence="5" id="KW-1185">Reference proteome</keyword>
<feature type="signal peptide" evidence="1">
    <location>
        <begin position="1"/>
        <end position="21"/>
    </location>
</feature>
<dbReference type="OrthoDB" id="1653343at2"/>
<dbReference type="AlphaFoldDB" id="A0A3M8BGM3"/>
<comment type="caution">
    <text evidence="3">The sequence shown here is derived from an EMBL/GenBank/DDBJ whole genome shotgun (WGS) entry which is preliminary data.</text>
</comment>
<reference evidence="3 4" key="1">
    <citation type="submission" date="2018-10" db="EMBL/GenBank/DDBJ databases">
        <title>Phylogenomics of Brevibacillus.</title>
        <authorList>
            <person name="Dunlap C."/>
        </authorList>
    </citation>
    <scope>NUCLEOTIDE SEQUENCE [LARGE SCALE GENOMIC DNA]</scope>
    <source>
        <strain evidence="3 4">NRRL NRS 1219</strain>
    </source>
</reference>
<dbReference type="EMBL" id="RHHN01000001">
    <property type="protein sequence ID" value="RNB62127.1"/>
    <property type="molecule type" value="Genomic_DNA"/>
</dbReference>
<evidence type="ECO:0000313" key="4">
    <source>
        <dbReference type="Proteomes" id="UP000276178"/>
    </source>
</evidence>
<keyword evidence="1" id="KW-0732">Signal</keyword>
<protein>
    <recommendedName>
        <fullName evidence="6">VCBS repeat-containing protein</fullName>
    </recommendedName>
</protein>
<reference evidence="2 5" key="2">
    <citation type="submission" date="2019-06" db="EMBL/GenBank/DDBJ databases">
        <title>Whole genome shotgun sequence of Brevibacillus agri NBRC 15538.</title>
        <authorList>
            <person name="Hosoyama A."/>
            <person name="Uohara A."/>
            <person name="Ohji S."/>
            <person name="Ichikawa N."/>
        </authorList>
    </citation>
    <scope>NUCLEOTIDE SEQUENCE [LARGE SCALE GENOMIC DNA]</scope>
    <source>
        <strain evidence="2 5">NBRC 15538</strain>
    </source>
</reference>
<dbReference type="EMBL" id="BJOD01000026">
    <property type="protein sequence ID" value="GED26634.1"/>
    <property type="molecule type" value="Genomic_DNA"/>
</dbReference>
<sequence>MWKGKRVGMAAVLAWGLIAGAAGQPVSAREARQVQPPPSVYEEIQIKRQDVTGDGRPDVVTLLGHRFAADSPYYEKLKVMVQDPVAKKTVFFTTPYGGYQPDMAFCDFIGNGTKQILLQAPTGGSGGTSEFYLFGNKDNKPVVLPVPQPLTITGSYQDNYKVPIHIKETNHTTVLDLTDRKKIYDENGVYKDGKLLTPTEVMPNSFSVLTPVDENRDGVCELKGVQRVSGVANADTIAYVESLWKWDKTGWKLQKAEVKKAEM</sequence>
<organism evidence="3 4">
    <name type="scientific">Brevibacillus agri</name>
    <dbReference type="NCBI Taxonomy" id="51101"/>
    <lineage>
        <taxon>Bacteria</taxon>
        <taxon>Bacillati</taxon>
        <taxon>Bacillota</taxon>
        <taxon>Bacilli</taxon>
        <taxon>Bacillales</taxon>
        <taxon>Paenibacillaceae</taxon>
        <taxon>Brevibacillus</taxon>
    </lineage>
</organism>
<feature type="chain" id="PRO_5038721148" description="VCBS repeat-containing protein" evidence="1">
    <location>
        <begin position="22"/>
        <end position="263"/>
    </location>
</feature>
<evidence type="ECO:0000256" key="1">
    <source>
        <dbReference type="SAM" id="SignalP"/>
    </source>
</evidence>
<dbReference type="GeneID" id="82810116"/>
<gene>
    <name evidence="2" type="primary">yybI</name>
    <name evidence="2" type="ORF">BAG01nite_27360</name>
    <name evidence="3" type="ORF">EB820_00120</name>
</gene>
<evidence type="ECO:0000313" key="5">
    <source>
        <dbReference type="Proteomes" id="UP000317180"/>
    </source>
</evidence>
<proteinExistence type="predicted"/>
<dbReference type="SUPFAM" id="SSF69318">
    <property type="entry name" value="Integrin alpha N-terminal domain"/>
    <property type="match status" value="1"/>
</dbReference>
<evidence type="ECO:0008006" key="6">
    <source>
        <dbReference type="Google" id="ProtNLM"/>
    </source>
</evidence>
<dbReference type="InterPro" id="IPR028994">
    <property type="entry name" value="Integrin_alpha_N"/>
</dbReference>
<dbReference type="Proteomes" id="UP000276178">
    <property type="component" value="Unassembled WGS sequence"/>
</dbReference>
<name>A0A3M8BGM3_9BACL</name>
<dbReference type="Proteomes" id="UP000317180">
    <property type="component" value="Unassembled WGS sequence"/>
</dbReference>
<evidence type="ECO:0000313" key="3">
    <source>
        <dbReference type="EMBL" id="RNB62127.1"/>
    </source>
</evidence>
<evidence type="ECO:0000313" key="2">
    <source>
        <dbReference type="EMBL" id="GED26634.1"/>
    </source>
</evidence>
<dbReference type="RefSeq" id="WP_025844116.1">
    <property type="nucleotide sequence ID" value="NZ_BJOD01000026.1"/>
</dbReference>
<accession>A0A3M8BGM3</accession>